<dbReference type="PANTHER" id="PTHR43473:SF2">
    <property type="entry name" value="MAGNESIUM-CHELATASE SUBUNIT CHLD, CHLOROPLASTIC"/>
    <property type="match status" value="1"/>
</dbReference>
<feature type="region of interest" description="Disordered" evidence="1">
    <location>
        <begin position="150"/>
        <end position="216"/>
    </location>
</feature>
<evidence type="ECO:0000259" key="2">
    <source>
        <dbReference type="PROSITE" id="PS50234"/>
    </source>
</evidence>
<dbReference type="InterPro" id="IPR027417">
    <property type="entry name" value="P-loop_NTPase"/>
</dbReference>
<dbReference type="Pfam" id="PF13519">
    <property type="entry name" value="VWA_2"/>
    <property type="match status" value="1"/>
</dbReference>
<reference evidence="3" key="1">
    <citation type="journal article" date="2021" name="Front. Microbiol.">
        <title>Comprehensive Comparative Genomics and Phenotyping of Methylobacterium Species.</title>
        <authorList>
            <person name="Alessa O."/>
            <person name="Ogura Y."/>
            <person name="Fujitani Y."/>
            <person name="Takami H."/>
            <person name="Hayashi T."/>
            <person name="Sahin N."/>
            <person name="Tani A."/>
        </authorList>
    </citation>
    <scope>NUCLEOTIDE SEQUENCE</scope>
    <source>
        <strain evidence="3">DSM 22415</strain>
    </source>
</reference>
<name>A0ABQ4RDG2_9HYPH</name>
<evidence type="ECO:0000313" key="3">
    <source>
        <dbReference type="EMBL" id="GJD55800.1"/>
    </source>
</evidence>
<reference evidence="3" key="2">
    <citation type="submission" date="2021-08" db="EMBL/GenBank/DDBJ databases">
        <authorList>
            <person name="Tani A."/>
            <person name="Ola A."/>
            <person name="Ogura Y."/>
            <person name="Katsura K."/>
            <person name="Hayashi T."/>
        </authorList>
    </citation>
    <scope>NUCLEOTIDE SEQUENCE</scope>
    <source>
        <strain evidence="3">DSM 22415</strain>
    </source>
</reference>
<dbReference type="EMBL" id="BPQI01000040">
    <property type="protein sequence ID" value="GJD55800.1"/>
    <property type="molecule type" value="Genomic_DNA"/>
</dbReference>
<evidence type="ECO:0000256" key="1">
    <source>
        <dbReference type="SAM" id="MobiDB-lite"/>
    </source>
</evidence>
<sequence>MVRAGAGPVRERWLDALRAALGDRPWRRLPPGTGDARLIGGLDLPATLAAGRPVTARGLLAEADGGVVVVPMAERLDPGTAARLAAVLDTGAVALERDGLAARHPARIGLVLLDEGGPDEAVPEALADRIAFRIDLNGIGLGDLGDGRSLEAGHAQDRAPSTCLPAPSQSPPHPEGVGWDDAGPGGSPLSRTGEGACHASHPEPEPGCATHPDPAADPAADPVAALCTAAAALGIASPRAPLLALRVARAVAGAPSDLRPHPEVPRQRPRRRPPGIAEASGDLLRGCFAAPQDEVEGWDRPGIPRGLSAVPGDAPGTAALTEAARLVLAHRATCLPAPEQAPQDVPDDAPEPESAETPEAPEDPGHASEPPDDVVLAAARAAIPPDLLARLAAGTPVSGPRAGRFGAAKADPRGGRPAGARPGDPRRGRLDLVATLRAAIPWQRLRQGAQPSAQPIRIRAEDLRIRRLVRAPETTTIFCVDASGSAARERLAEAKGAVELMLGEAYARRDRVALVAFRGAGAELVLPPTRALARARRDLAGLPGGGGTPLAAGLDAAAALATQIRRGGGRPVVVVLTDGRANVARSGAGGRAQAGAEAESAARGLRGLGIPVLVLDTGARGEGARALAQAAGALYRALPQADPETLREAARTLHP</sequence>
<protein>
    <recommendedName>
        <fullName evidence="2">VWFA domain-containing protein</fullName>
    </recommendedName>
</protein>
<accession>A0ABQ4RDG2</accession>
<dbReference type="SUPFAM" id="SSF52540">
    <property type="entry name" value="P-loop containing nucleoside triphosphate hydrolases"/>
    <property type="match status" value="1"/>
</dbReference>
<dbReference type="InterPro" id="IPR002035">
    <property type="entry name" value="VWF_A"/>
</dbReference>
<proteinExistence type="predicted"/>
<evidence type="ECO:0000313" key="4">
    <source>
        <dbReference type="Proteomes" id="UP001055303"/>
    </source>
</evidence>
<feature type="domain" description="VWFA" evidence="2">
    <location>
        <begin position="475"/>
        <end position="653"/>
    </location>
</feature>
<keyword evidence="4" id="KW-1185">Reference proteome</keyword>
<feature type="region of interest" description="Disordered" evidence="1">
    <location>
        <begin position="394"/>
        <end position="428"/>
    </location>
</feature>
<dbReference type="Proteomes" id="UP001055303">
    <property type="component" value="Unassembled WGS sequence"/>
</dbReference>
<comment type="caution">
    <text evidence="3">The sequence shown here is derived from an EMBL/GenBank/DDBJ whole genome shotgun (WGS) entry which is preliminary data.</text>
</comment>
<dbReference type="SMART" id="SM00327">
    <property type="entry name" value="VWA"/>
    <property type="match status" value="1"/>
</dbReference>
<dbReference type="Gene3D" id="3.40.50.410">
    <property type="entry name" value="von Willebrand factor, type A domain"/>
    <property type="match status" value="1"/>
</dbReference>
<feature type="region of interest" description="Disordered" evidence="1">
    <location>
        <begin position="255"/>
        <end position="283"/>
    </location>
</feature>
<organism evidence="3 4">
    <name type="scientific">Methylobacterium dankookense</name>
    <dbReference type="NCBI Taxonomy" id="560405"/>
    <lineage>
        <taxon>Bacteria</taxon>
        <taxon>Pseudomonadati</taxon>
        <taxon>Pseudomonadota</taxon>
        <taxon>Alphaproteobacteria</taxon>
        <taxon>Hyphomicrobiales</taxon>
        <taxon>Methylobacteriaceae</taxon>
        <taxon>Methylobacterium</taxon>
    </lineage>
</organism>
<dbReference type="PROSITE" id="PS50234">
    <property type="entry name" value="VWFA"/>
    <property type="match status" value="1"/>
</dbReference>
<dbReference type="SUPFAM" id="SSF53300">
    <property type="entry name" value="vWA-like"/>
    <property type="match status" value="1"/>
</dbReference>
<gene>
    <name evidence="3" type="ORF">IFDJLNFL_1687</name>
</gene>
<dbReference type="InterPro" id="IPR036465">
    <property type="entry name" value="vWFA_dom_sf"/>
</dbReference>
<feature type="region of interest" description="Disordered" evidence="1">
    <location>
        <begin position="337"/>
        <end position="371"/>
    </location>
</feature>
<dbReference type="Gene3D" id="3.40.50.300">
    <property type="entry name" value="P-loop containing nucleotide triphosphate hydrolases"/>
    <property type="match status" value="1"/>
</dbReference>
<feature type="compositionally biased region" description="Acidic residues" evidence="1">
    <location>
        <begin position="345"/>
        <end position="362"/>
    </location>
</feature>
<dbReference type="PANTHER" id="PTHR43473">
    <property type="entry name" value="MAGNESIUM-CHELATASE SUBUNIT CHLD, CHLOROPLASTIC"/>
    <property type="match status" value="1"/>
</dbReference>